<comment type="caution">
    <text evidence="2">The sequence shown here is derived from an EMBL/GenBank/DDBJ whole genome shotgun (WGS) entry which is preliminary data.</text>
</comment>
<accession>A0A8S9NR32</accession>
<gene>
    <name evidence="2" type="ORF">F2Q69_00044785</name>
</gene>
<dbReference type="Proteomes" id="UP000712600">
    <property type="component" value="Unassembled WGS sequence"/>
</dbReference>
<evidence type="ECO:0000256" key="1">
    <source>
        <dbReference type="SAM" id="MobiDB-lite"/>
    </source>
</evidence>
<feature type="region of interest" description="Disordered" evidence="1">
    <location>
        <begin position="93"/>
        <end position="113"/>
    </location>
</feature>
<protein>
    <submittedName>
        <fullName evidence="2">Uncharacterized protein</fullName>
    </submittedName>
</protein>
<dbReference type="AlphaFoldDB" id="A0A8S9NR32"/>
<proteinExistence type="predicted"/>
<evidence type="ECO:0000313" key="2">
    <source>
        <dbReference type="EMBL" id="KAF3504641.1"/>
    </source>
</evidence>
<reference evidence="2" key="1">
    <citation type="submission" date="2019-12" db="EMBL/GenBank/DDBJ databases">
        <title>Genome sequencing and annotation of Brassica cretica.</title>
        <authorList>
            <person name="Studholme D.J."/>
            <person name="Sarris P."/>
        </authorList>
    </citation>
    <scope>NUCLEOTIDE SEQUENCE</scope>
    <source>
        <strain evidence="2">PFS-109/04</strain>
        <tissue evidence="2">Leaf</tissue>
    </source>
</reference>
<name>A0A8S9NR32_BRACR</name>
<dbReference type="EMBL" id="QGKX02001621">
    <property type="protein sequence ID" value="KAF3504641.1"/>
    <property type="molecule type" value="Genomic_DNA"/>
</dbReference>
<feature type="compositionally biased region" description="Basic and acidic residues" evidence="1">
    <location>
        <begin position="94"/>
        <end position="113"/>
    </location>
</feature>
<organism evidence="2 3">
    <name type="scientific">Brassica cretica</name>
    <name type="common">Mustard</name>
    <dbReference type="NCBI Taxonomy" id="69181"/>
    <lineage>
        <taxon>Eukaryota</taxon>
        <taxon>Viridiplantae</taxon>
        <taxon>Streptophyta</taxon>
        <taxon>Embryophyta</taxon>
        <taxon>Tracheophyta</taxon>
        <taxon>Spermatophyta</taxon>
        <taxon>Magnoliopsida</taxon>
        <taxon>eudicotyledons</taxon>
        <taxon>Gunneridae</taxon>
        <taxon>Pentapetalae</taxon>
        <taxon>rosids</taxon>
        <taxon>malvids</taxon>
        <taxon>Brassicales</taxon>
        <taxon>Brassicaceae</taxon>
        <taxon>Brassiceae</taxon>
        <taxon>Brassica</taxon>
    </lineage>
</organism>
<evidence type="ECO:0000313" key="3">
    <source>
        <dbReference type="Proteomes" id="UP000712600"/>
    </source>
</evidence>
<sequence length="219" mass="23905">MLSGVSSVLRVQISRSSAQYSAGKSEELSRSLRRFCPSPDQFVEACKFLHGEAEVLSKSRSFQSSPVKSSLGFWPSPLRSTSYFSPRTLTGIKQDGKQARREASTTGSKHDGKTRNWAKTLISSISTGAEKYSGLITGQKFAGRVKNRVNRPRSSRWLDLWDQDVACILTCGRSDGVLHVSWTCSLTCGARGAAAHASGAMRSDTRPATNLKLIGWCLL</sequence>